<evidence type="ECO:0000256" key="12">
    <source>
        <dbReference type="ARBA" id="ARBA00022838"/>
    </source>
</evidence>
<dbReference type="RefSeq" id="XP_007939412.1">
    <property type="nucleotide sequence ID" value="XM_007941221.1"/>
</dbReference>
<evidence type="ECO:0000256" key="18">
    <source>
        <dbReference type="ARBA" id="ARBA00023306"/>
    </source>
</evidence>
<keyword evidence="10" id="KW-0132">Cell division</keyword>
<evidence type="ECO:0000256" key="3">
    <source>
        <dbReference type="ARBA" id="ARBA00004629"/>
    </source>
</evidence>
<evidence type="ECO:0000256" key="16">
    <source>
        <dbReference type="ARBA" id="ARBA00023212"/>
    </source>
</evidence>
<dbReference type="SUPFAM" id="SSF75704">
    <property type="entry name" value="Mitotic arrest deficient-like 1, Mad1"/>
    <property type="match status" value="1"/>
</dbReference>
<evidence type="ECO:0000256" key="7">
    <source>
        <dbReference type="ARBA" id="ARBA00022490"/>
    </source>
</evidence>
<feature type="coiled-coil region" evidence="23">
    <location>
        <begin position="360"/>
        <end position="408"/>
    </location>
</feature>
<keyword evidence="17" id="KW-0539">Nucleus</keyword>
<keyword evidence="11" id="KW-0498">Mitosis</keyword>
<evidence type="ECO:0000256" key="14">
    <source>
        <dbReference type="ARBA" id="ARBA00022990"/>
    </source>
</evidence>
<feature type="coiled-coil region" evidence="23">
    <location>
        <begin position="174"/>
        <end position="321"/>
    </location>
</feature>
<dbReference type="InterPro" id="IPR008672">
    <property type="entry name" value="Mad1"/>
</dbReference>
<evidence type="ECO:0000256" key="19">
    <source>
        <dbReference type="ARBA" id="ARBA00023328"/>
    </source>
</evidence>
<protein>
    <recommendedName>
        <fullName evidence="21">Mitotic spindle assembly checkpoint protein MAD1</fullName>
    </recommendedName>
    <alternativeName>
        <fullName evidence="22">Mitotic arrest deficient 1-like protein 1</fullName>
    </alternativeName>
</protein>
<comment type="subcellular location">
    <subcellularLocation>
        <location evidence="3">Chromosome</location>
        <location evidence="3">Centromere</location>
        <location evidence="3">Kinetochore</location>
    </subcellularLocation>
    <subcellularLocation>
        <location evidence="2">Cytoplasm</location>
        <location evidence="2">Cytoskeleton</location>
        <location evidence="2">Microtubule organizing center</location>
        <location evidence="2">Centrosome</location>
    </subcellularLocation>
    <subcellularLocation>
        <location evidence="4">Cytoplasm</location>
        <location evidence="4">Cytoskeleton</location>
        <location evidence="4">Spindle pole</location>
    </subcellularLocation>
    <subcellularLocation>
        <location evidence="1">Nucleus envelope</location>
    </subcellularLocation>
</comment>
<dbReference type="GO" id="GO:0051315">
    <property type="term" value="P:attachment of mitotic spindle microtubules to kinetochore"/>
    <property type="evidence" value="ECO:0007669"/>
    <property type="project" value="TreeGrafter"/>
</dbReference>
<organism evidence="24 25">
    <name type="scientific">Orycteropus afer afer</name>
    <dbReference type="NCBI Taxonomy" id="1230840"/>
    <lineage>
        <taxon>Eukaryota</taxon>
        <taxon>Metazoa</taxon>
        <taxon>Chordata</taxon>
        <taxon>Craniata</taxon>
        <taxon>Vertebrata</taxon>
        <taxon>Euteleostomi</taxon>
        <taxon>Mammalia</taxon>
        <taxon>Eutheria</taxon>
        <taxon>Afrotheria</taxon>
        <taxon>Tubulidentata</taxon>
        <taxon>Orycteropodidae</taxon>
        <taxon>Orycteropus</taxon>
    </lineage>
</organism>
<dbReference type="FunFam" id="3.30.457.60:FF:000002">
    <property type="entry name" value="Mitotic spindle assembly checkpoint protein MAD1"/>
    <property type="match status" value="1"/>
</dbReference>
<keyword evidence="8" id="KW-1017">Isopeptide bond</keyword>
<evidence type="ECO:0000313" key="25">
    <source>
        <dbReference type="RefSeq" id="XP_007939412.1"/>
    </source>
</evidence>
<dbReference type="GO" id="GO:1990728">
    <property type="term" value="C:mitotic spindle assembly checkpoint MAD1-MAD2 complex"/>
    <property type="evidence" value="ECO:0007669"/>
    <property type="project" value="UniProtKB-ARBA"/>
</dbReference>
<evidence type="ECO:0000256" key="4">
    <source>
        <dbReference type="ARBA" id="ARBA00004647"/>
    </source>
</evidence>
<dbReference type="GO" id="GO:0007094">
    <property type="term" value="P:mitotic spindle assembly checkpoint signaling"/>
    <property type="evidence" value="ECO:0007669"/>
    <property type="project" value="InterPro"/>
</dbReference>
<reference evidence="25" key="1">
    <citation type="submission" date="2025-08" db="UniProtKB">
        <authorList>
            <consortium name="RefSeq"/>
        </authorList>
    </citation>
    <scope>IDENTIFICATION</scope>
</reference>
<dbReference type="GO" id="GO:1990706">
    <property type="term" value="C:MAD1 complex"/>
    <property type="evidence" value="ECO:0007669"/>
    <property type="project" value="UniProtKB-ARBA"/>
</dbReference>
<evidence type="ECO:0000256" key="21">
    <source>
        <dbReference type="ARBA" id="ARBA00073985"/>
    </source>
</evidence>
<keyword evidence="13" id="KW-0832">Ubl conjugation</keyword>
<dbReference type="Gene3D" id="6.10.250.90">
    <property type="match status" value="1"/>
</dbReference>
<dbReference type="OrthoDB" id="331602at2759"/>
<dbReference type="Gene3D" id="3.30.457.60">
    <property type="match status" value="1"/>
</dbReference>
<keyword evidence="14" id="KW-0007">Acetylation</keyword>
<keyword evidence="6" id="KW-0158">Chromosome</keyword>
<keyword evidence="9" id="KW-0597">Phosphoprotein</keyword>
<comment type="function">
    <text evidence="20">Component of the spindle-assembly checkpoint that prevents the onset of anaphase until all chromosomes are properly aligned at the metaphase plate. Forms a heterotetrameric complex with the closed conformation form of MAD2L1 (C-MAD2) at unattached kinetochores during prometaphase, recruits an open conformation of MAD2L1 (O-MAD2) and promotes the conversion of O-MAD2 to C-MAD2, which ensures mitotic checkpoint signaling.</text>
</comment>
<evidence type="ECO:0000256" key="5">
    <source>
        <dbReference type="ARBA" id="ARBA00008029"/>
    </source>
</evidence>
<evidence type="ECO:0000256" key="11">
    <source>
        <dbReference type="ARBA" id="ARBA00022776"/>
    </source>
</evidence>
<dbReference type="GO" id="GO:0000776">
    <property type="term" value="C:kinetochore"/>
    <property type="evidence" value="ECO:0007669"/>
    <property type="project" value="UniProtKB-KW"/>
</dbReference>
<dbReference type="GO" id="GO:0072686">
    <property type="term" value="C:mitotic spindle"/>
    <property type="evidence" value="ECO:0007669"/>
    <property type="project" value="TreeGrafter"/>
</dbReference>
<dbReference type="FunFam" id="1.20.5.170:FF:000051">
    <property type="entry name" value="mitotic spindle assembly checkpoint protein MAD1"/>
    <property type="match status" value="1"/>
</dbReference>
<evidence type="ECO:0000256" key="13">
    <source>
        <dbReference type="ARBA" id="ARBA00022843"/>
    </source>
</evidence>
<sequence length="716" mass="82430">MEDLGENTTVLSSLRSLNSFISQRVEGGPAGRDACVAVPGSLQMQYQQSMQLEERAEQICAQSHLLQVEREKMQMELSHKRARVELERAATTSARNYEREVDRNQELLTRIRQLQEREAEAAEKMKEQLEHSRSCRQSLDAASKKLREKEDGLAEAGETINVLKGRVSELQWSVMNHEMQVKGLESEKQELQEQLDAQHRKWQEANQKIQELQAGQEGRVEQERKIRDLEQKLCLQEQDAAVVKNMRSELLRLPSVERELRQLREENARLREMRESSGLLQEELEGLQRRLGRQEKLQEELVSLELEKERLLAKLQSWESLGQTTGLPLRTPEDLSRFVVELQQRELALKDKNSAITSSARGLEKARQQLQDEVRQVGSRLLEERKRRETSEAQARRLQKRVLLLTKERDGMRATLGFYDSELTPAEHSPQLTRRIREAEDMVQKVHAHSSELEAQLAQALEDLGSQKQRADTLEMELKILQSQAEPAAQSFSTGEVDMLRLKVEELEGERSRLEKEKKVLELQLEKLTLQGDYDRSRTKVLHLRLNPASVARQRLHEDQAQLQEECERLRELVRTLEQGGAVPTNLEAAAGLPSAKEVAELKKQVESAELKNQRLKEVFQTKIQEFRKVCYMLTGYQIDITTESQYRLTSMYAEHRADCLLFKATGPSGAKMQLLETEFSRTVGELIELHLLRQDSIPAFLSSLTLDLFSRQTVA</sequence>
<evidence type="ECO:0000256" key="6">
    <source>
        <dbReference type="ARBA" id="ARBA00022454"/>
    </source>
</evidence>
<name>A0A8B6ZWC1_ORYAF</name>
<keyword evidence="7" id="KW-0963">Cytoplasm</keyword>
<dbReference type="Proteomes" id="UP000694850">
    <property type="component" value="Unplaced"/>
</dbReference>
<dbReference type="GO" id="GO:0051301">
    <property type="term" value="P:cell division"/>
    <property type="evidence" value="ECO:0007669"/>
    <property type="project" value="UniProtKB-KW"/>
</dbReference>
<dbReference type="CTD" id="8379"/>
<dbReference type="Pfam" id="PF05557">
    <property type="entry name" value="MAD"/>
    <property type="match status" value="1"/>
</dbReference>
<dbReference type="GO" id="GO:0000922">
    <property type="term" value="C:spindle pole"/>
    <property type="evidence" value="ECO:0007669"/>
    <property type="project" value="UniProtKB-SubCell"/>
</dbReference>
<evidence type="ECO:0000256" key="1">
    <source>
        <dbReference type="ARBA" id="ARBA00004259"/>
    </source>
</evidence>
<dbReference type="GeneID" id="103197324"/>
<dbReference type="PANTHER" id="PTHR23168:SF0">
    <property type="entry name" value="MITOTIC SPINDLE ASSEMBLY CHECKPOINT PROTEIN MAD1"/>
    <property type="match status" value="1"/>
</dbReference>
<evidence type="ECO:0000256" key="2">
    <source>
        <dbReference type="ARBA" id="ARBA00004300"/>
    </source>
</evidence>
<accession>A0A8B6ZWC1</accession>
<dbReference type="AlphaFoldDB" id="A0A8B6ZWC1"/>
<keyword evidence="19" id="KW-0137">Centromere</keyword>
<comment type="similarity">
    <text evidence="5">Belongs to the MAD1 family.</text>
</comment>
<evidence type="ECO:0000256" key="17">
    <source>
        <dbReference type="ARBA" id="ARBA00023242"/>
    </source>
</evidence>
<evidence type="ECO:0000256" key="9">
    <source>
        <dbReference type="ARBA" id="ARBA00022553"/>
    </source>
</evidence>
<evidence type="ECO:0000256" key="8">
    <source>
        <dbReference type="ARBA" id="ARBA00022499"/>
    </source>
</evidence>
<feature type="coiled-coil region" evidence="23">
    <location>
        <begin position="94"/>
        <end position="132"/>
    </location>
</feature>
<dbReference type="PANTHER" id="PTHR23168">
    <property type="entry name" value="MITOTIC SPINDLE ASSEMBLY CHECKPOINT PROTEIN MAD1 MITOTIC ARREST DEFICIENT-LIKE PROTEIN 1"/>
    <property type="match status" value="1"/>
</dbReference>
<keyword evidence="15 23" id="KW-0175">Coiled coil</keyword>
<dbReference type="GO" id="GO:0005635">
    <property type="term" value="C:nuclear envelope"/>
    <property type="evidence" value="ECO:0007669"/>
    <property type="project" value="UniProtKB-SubCell"/>
</dbReference>
<keyword evidence="12" id="KW-0995">Kinetochore</keyword>
<evidence type="ECO:0000256" key="22">
    <source>
        <dbReference type="ARBA" id="ARBA00075803"/>
    </source>
</evidence>
<evidence type="ECO:0000313" key="24">
    <source>
        <dbReference type="Proteomes" id="UP000694850"/>
    </source>
</evidence>
<keyword evidence="24" id="KW-1185">Reference proteome</keyword>
<gene>
    <name evidence="25" type="primary">MAD1L1</name>
</gene>
<evidence type="ECO:0000256" key="15">
    <source>
        <dbReference type="ARBA" id="ARBA00023054"/>
    </source>
</evidence>
<keyword evidence="18" id="KW-0131">Cell cycle</keyword>
<dbReference type="GO" id="GO:0005813">
    <property type="term" value="C:centrosome"/>
    <property type="evidence" value="ECO:0007669"/>
    <property type="project" value="UniProtKB-SubCell"/>
</dbReference>
<evidence type="ECO:0000256" key="20">
    <source>
        <dbReference type="ARBA" id="ARBA00053509"/>
    </source>
</evidence>
<evidence type="ECO:0000256" key="10">
    <source>
        <dbReference type="ARBA" id="ARBA00022618"/>
    </source>
</evidence>
<feature type="coiled-coil region" evidence="23">
    <location>
        <begin position="436"/>
        <end position="626"/>
    </location>
</feature>
<evidence type="ECO:0000256" key="23">
    <source>
        <dbReference type="SAM" id="Coils"/>
    </source>
</evidence>
<proteinExistence type="inferred from homology"/>
<keyword evidence="16" id="KW-0206">Cytoskeleton</keyword>
<dbReference type="Gene3D" id="1.20.5.170">
    <property type="match status" value="1"/>
</dbReference>